<organism evidence="2 3">
    <name type="scientific">Chryseosolibacter histidini</name>
    <dbReference type="NCBI Taxonomy" id="2782349"/>
    <lineage>
        <taxon>Bacteria</taxon>
        <taxon>Pseudomonadati</taxon>
        <taxon>Bacteroidota</taxon>
        <taxon>Cytophagia</taxon>
        <taxon>Cytophagales</taxon>
        <taxon>Chryseotaleaceae</taxon>
        <taxon>Chryseosolibacter</taxon>
    </lineage>
</organism>
<evidence type="ECO:0000256" key="1">
    <source>
        <dbReference type="SAM" id="MobiDB-lite"/>
    </source>
</evidence>
<proteinExistence type="predicted"/>
<comment type="caution">
    <text evidence="2">The sequence shown here is derived from an EMBL/GenBank/DDBJ whole genome shotgun (WGS) entry which is preliminary data.</text>
</comment>
<dbReference type="Proteomes" id="UP001319200">
    <property type="component" value="Unassembled WGS sequence"/>
</dbReference>
<evidence type="ECO:0000313" key="2">
    <source>
        <dbReference type="EMBL" id="MBT1699060.1"/>
    </source>
</evidence>
<dbReference type="AlphaFoldDB" id="A0AAP2DMG9"/>
<evidence type="ECO:0000313" key="3">
    <source>
        <dbReference type="Proteomes" id="UP001319200"/>
    </source>
</evidence>
<feature type="compositionally biased region" description="Basic and acidic residues" evidence="1">
    <location>
        <begin position="47"/>
        <end position="56"/>
    </location>
</feature>
<dbReference type="EMBL" id="JAHESF010000020">
    <property type="protein sequence ID" value="MBT1699060.1"/>
    <property type="molecule type" value="Genomic_DNA"/>
</dbReference>
<protein>
    <submittedName>
        <fullName evidence="2">Uncharacterized protein</fullName>
    </submittedName>
</protein>
<name>A0AAP2DMG9_9BACT</name>
<feature type="region of interest" description="Disordered" evidence="1">
    <location>
        <begin position="40"/>
        <end position="62"/>
    </location>
</feature>
<sequence length="62" mass="6891">MNEKINLTFNVEDVNKILEALAQMPFAQVHRLIAQIHESASGQIRSASKDNSDQNLKRVGNG</sequence>
<reference evidence="2 3" key="1">
    <citation type="submission" date="2021-05" db="EMBL/GenBank/DDBJ databases">
        <title>A Polyphasic approach of four new species of the genus Ohtaekwangia: Ohtaekwangia histidinii sp. nov., Ohtaekwangia cretensis sp. nov., Ohtaekwangia indiensis sp. nov., Ohtaekwangia reichenbachii sp. nov. from diverse environment.</title>
        <authorList>
            <person name="Octaviana S."/>
        </authorList>
    </citation>
    <scope>NUCLEOTIDE SEQUENCE [LARGE SCALE GENOMIC DNA]</scope>
    <source>
        <strain evidence="2 3">PWU4</strain>
    </source>
</reference>
<dbReference type="RefSeq" id="WP_254166447.1">
    <property type="nucleotide sequence ID" value="NZ_JAHESF010000020.1"/>
</dbReference>
<gene>
    <name evidence="2" type="ORF">KK083_19350</name>
</gene>
<accession>A0AAP2DMG9</accession>
<keyword evidence="3" id="KW-1185">Reference proteome</keyword>